<dbReference type="EMBL" id="BMAC01000838">
    <property type="protein sequence ID" value="GFQ03502.1"/>
    <property type="molecule type" value="Genomic_DNA"/>
</dbReference>
<feature type="domain" description="Ubiquitin-activating enzyme E1 four-helix bundle" evidence="1">
    <location>
        <begin position="125"/>
        <end position="188"/>
    </location>
</feature>
<accession>A0A830DAZ1</accession>
<dbReference type="Proteomes" id="UP000653305">
    <property type="component" value="Unassembled WGS sequence"/>
</dbReference>
<gene>
    <name evidence="2" type="ORF">PHJA_002494000</name>
</gene>
<protein>
    <submittedName>
        <fullName evidence="2">Ubiquitin-activating enzyme e1 2</fullName>
    </submittedName>
</protein>
<dbReference type="GO" id="GO:0008641">
    <property type="term" value="F:ubiquitin-like modifier activating enzyme activity"/>
    <property type="evidence" value="ECO:0007669"/>
    <property type="project" value="InterPro"/>
</dbReference>
<name>A0A830DAZ1_9LAMI</name>
<dbReference type="InterPro" id="IPR035985">
    <property type="entry name" value="Ubiquitin-activating_enz"/>
</dbReference>
<sequence>MVPSPSRSTIRARLLNTLLKHVLQVVVIIDIRIQKAIEFNDFCHNHKPPIAFITSAVRGLFGNIFCDFGDGFTVDDDGENQHTGIISNISMDNRTLVNCLGDEKLEFQDGDLVVGGGIVTRVTGPKVFNFKPLRIAIKESNNFLVSDRYKSDRPLFIRAAFSALERFLKNGGRFPGASSEEDANELNRLLPDKLCCVTLDEIQAELLRKFSFGAKAVLSPMATMFGAIVGQEVVKACSQKLHLLFQFFYFDSAESLPSDSLDSNDL</sequence>
<proteinExistence type="predicted"/>
<dbReference type="InterPro" id="IPR032420">
    <property type="entry name" value="E1_4HB"/>
</dbReference>
<evidence type="ECO:0000313" key="3">
    <source>
        <dbReference type="Proteomes" id="UP000653305"/>
    </source>
</evidence>
<dbReference type="Gene3D" id="3.40.50.12550">
    <property type="entry name" value="Ubiquitin-activating enzyme E1, inactive adenylation domain, subdomain 2"/>
    <property type="match status" value="1"/>
</dbReference>
<dbReference type="SUPFAM" id="SSF69572">
    <property type="entry name" value="Activating enzymes of the ubiquitin-like proteins"/>
    <property type="match status" value="1"/>
</dbReference>
<dbReference type="Pfam" id="PF16191">
    <property type="entry name" value="E1_4HB"/>
    <property type="match status" value="1"/>
</dbReference>
<dbReference type="AlphaFoldDB" id="A0A830DAZ1"/>
<organism evidence="2 3">
    <name type="scientific">Phtheirospermum japonicum</name>
    <dbReference type="NCBI Taxonomy" id="374723"/>
    <lineage>
        <taxon>Eukaryota</taxon>
        <taxon>Viridiplantae</taxon>
        <taxon>Streptophyta</taxon>
        <taxon>Embryophyta</taxon>
        <taxon>Tracheophyta</taxon>
        <taxon>Spermatophyta</taxon>
        <taxon>Magnoliopsida</taxon>
        <taxon>eudicotyledons</taxon>
        <taxon>Gunneridae</taxon>
        <taxon>Pentapetalae</taxon>
        <taxon>asterids</taxon>
        <taxon>lamiids</taxon>
        <taxon>Lamiales</taxon>
        <taxon>Orobanchaceae</taxon>
        <taxon>Orobanchaceae incertae sedis</taxon>
        <taxon>Phtheirospermum</taxon>
    </lineage>
</organism>
<evidence type="ECO:0000259" key="1">
    <source>
        <dbReference type="Pfam" id="PF16191"/>
    </source>
</evidence>
<comment type="caution">
    <text evidence="2">The sequence shown here is derived from an EMBL/GenBank/DDBJ whole genome shotgun (WGS) entry which is preliminary data.</text>
</comment>
<keyword evidence="3" id="KW-1185">Reference proteome</keyword>
<dbReference type="OrthoDB" id="1929953at2759"/>
<reference evidence="2" key="1">
    <citation type="submission" date="2020-07" db="EMBL/GenBank/DDBJ databases">
        <title>Ethylene signaling mediates host invasion by parasitic plants.</title>
        <authorList>
            <person name="Yoshida S."/>
        </authorList>
    </citation>
    <scope>NUCLEOTIDE SEQUENCE</scope>
    <source>
        <strain evidence="2">Okayama</strain>
    </source>
</reference>
<evidence type="ECO:0000313" key="2">
    <source>
        <dbReference type="EMBL" id="GFQ03502.1"/>
    </source>
</evidence>